<dbReference type="Proteomes" id="UP001056907">
    <property type="component" value="Chromosome"/>
</dbReference>
<sequence length="130" mass="14867">MDELITRWLGSHEEQLSLFEGDDEIILRRQFGSFQLSVQLTPHCPAQFSLETWMRLGEASLNHFQGALAQASVTGALWLAQCIPDTHQTRLLLNTIEQLLNQRDTWRAVVARQVKQHLKRPPSPLRSLAL</sequence>
<dbReference type="KEGG" id="ppeg:KUA23_03820"/>
<gene>
    <name evidence="1" type="ORF">KUA23_03820</name>
</gene>
<organism evidence="1 2">
    <name type="scientific">Pseudomonas pergaminensis</name>
    <dbReference type="NCBI Taxonomy" id="2853159"/>
    <lineage>
        <taxon>Bacteria</taxon>
        <taxon>Pseudomonadati</taxon>
        <taxon>Pseudomonadota</taxon>
        <taxon>Gammaproteobacteria</taxon>
        <taxon>Pseudomonadales</taxon>
        <taxon>Pseudomonadaceae</taxon>
        <taxon>Pseudomonas</taxon>
    </lineage>
</organism>
<evidence type="ECO:0000313" key="1">
    <source>
        <dbReference type="EMBL" id="USW01874.1"/>
    </source>
</evidence>
<protein>
    <submittedName>
        <fullName evidence="1">Type III secretion protein</fullName>
    </submittedName>
</protein>
<reference evidence="1" key="2">
    <citation type="submission" date="2024-04" db="EMBL/GenBank/DDBJ databases">
        <authorList>
            <person name="Diaz M."/>
            <person name="Bach T."/>
            <person name="Gonzalez Anta G."/>
            <person name="Agaras B."/>
            <person name="Wibberg D."/>
            <person name="Noguera F."/>
            <person name="Canciani W."/>
            <person name="Ybarra T."/>
            <person name="Nunez M.L."/>
            <person name="Valverde C."/>
        </authorList>
    </citation>
    <scope>NUCLEOTIDE SEQUENCE</scope>
    <source>
        <strain evidence="1">1008</strain>
    </source>
</reference>
<accession>A0ABD7TKH7</accession>
<proteinExistence type="predicted"/>
<name>A0ABD7TKH7_9PSED</name>
<dbReference type="EMBL" id="CP078013">
    <property type="protein sequence ID" value="USW01874.1"/>
    <property type="molecule type" value="Genomic_DNA"/>
</dbReference>
<reference evidence="1" key="1">
    <citation type="journal article" date="2022" name="Front. Plant Sci.">
        <title>Agronomic efficiency and genome mining analysis of the wheat-biostimulant rhizospheric bacterium Pseudomonas pergaminensis sp. nov. strain 1008T.</title>
        <authorList>
            <person name="Diaz M."/>
            <person name="Bach T."/>
            <person name="Gonzalez Anta G."/>
            <person name="Agaras B."/>
            <person name="Wibberg D."/>
            <person name="Noguera F."/>
            <person name="Canciani W."/>
            <person name="Valverde C."/>
        </authorList>
    </citation>
    <scope>NUCLEOTIDE SEQUENCE</scope>
    <source>
        <strain evidence="1">1008</strain>
    </source>
</reference>
<dbReference type="RefSeq" id="WP_252993471.1">
    <property type="nucleotide sequence ID" value="NZ_CP078013.2"/>
</dbReference>
<dbReference type="AlphaFoldDB" id="A0ABD7TKH7"/>
<evidence type="ECO:0000313" key="2">
    <source>
        <dbReference type="Proteomes" id="UP001056907"/>
    </source>
</evidence>